<evidence type="ECO:0000256" key="9">
    <source>
        <dbReference type="ARBA" id="ARBA00037407"/>
    </source>
</evidence>
<dbReference type="InterPro" id="IPR016454">
    <property type="entry name" value="Cysteine_dSase"/>
</dbReference>
<dbReference type="PIRSF" id="PIRSF005572">
    <property type="entry name" value="NifS"/>
    <property type="match status" value="1"/>
</dbReference>
<comment type="similarity">
    <text evidence="3">Belongs to the class-V pyridoxal-phosphate-dependent aminotransferase family.</text>
</comment>
<keyword evidence="8" id="KW-0456">Lyase</keyword>
<comment type="caution">
    <text evidence="13">The sequence shown here is derived from an EMBL/GenBank/DDBJ whole genome shotgun (WGS) entry which is preliminary data.</text>
</comment>
<evidence type="ECO:0000259" key="12">
    <source>
        <dbReference type="Pfam" id="PF00266"/>
    </source>
</evidence>
<protein>
    <recommendedName>
        <fullName evidence="11">Selenocysteine lyase</fullName>
        <ecNumber evidence="10">4.4.1.16</ecNumber>
    </recommendedName>
</protein>
<name>A0ABN8QW59_9CNID</name>
<dbReference type="Pfam" id="PF00266">
    <property type="entry name" value="Aminotran_5"/>
    <property type="match status" value="1"/>
</dbReference>
<evidence type="ECO:0000256" key="5">
    <source>
        <dbReference type="ARBA" id="ARBA00022490"/>
    </source>
</evidence>
<comment type="subcellular location">
    <subcellularLocation>
        <location evidence="2">Cytoplasm</location>
        <location evidence="2">Cytosol</location>
    </subcellularLocation>
</comment>
<dbReference type="Gene3D" id="1.10.260.50">
    <property type="match status" value="1"/>
</dbReference>
<dbReference type="PANTHER" id="PTHR11601">
    <property type="entry name" value="CYSTEINE DESULFURYLASE FAMILY MEMBER"/>
    <property type="match status" value="1"/>
</dbReference>
<evidence type="ECO:0000256" key="10">
    <source>
        <dbReference type="ARBA" id="ARBA00039054"/>
    </source>
</evidence>
<dbReference type="InterPro" id="IPR015422">
    <property type="entry name" value="PyrdxlP-dep_Trfase_small"/>
</dbReference>
<comment type="function">
    <text evidence="9">Catalyzes the decomposition of L-selenocysteine to L-alanine and elemental selenium.</text>
</comment>
<reference evidence="13 14" key="1">
    <citation type="submission" date="2022-05" db="EMBL/GenBank/DDBJ databases">
        <authorList>
            <consortium name="Genoscope - CEA"/>
            <person name="William W."/>
        </authorList>
    </citation>
    <scope>NUCLEOTIDE SEQUENCE [LARGE SCALE GENOMIC DNA]</scope>
</reference>
<dbReference type="PANTHER" id="PTHR11601:SF62">
    <property type="entry name" value="SELENOCYSTEINE LYASE"/>
    <property type="match status" value="1"/>
</dbReference>
<keyword evidence="5" id="KW-0963">Cytoplasm</keyword>
<gene>
    <name evidence="13" type="ORF">PLOB_00011525</name>
</gene>
<accession>A0ABN8QW59</accession>
<sequence length="411" mass="44955">MTDEKKIYLDYNATTPLEPSVLSAIHDALRDAWGNPSSSYAAGKKASHVIKEARTSIASMIGASSGDIIFLSGGTEGNNMVIHSALEYFHGFNDQQDCKPHVITSNLEHDSIQLPLLKLKEQGKIDVTFVPASPDSGAVTAEEILQEVRPSTCLVTVMMANNETGVIQPIEDISKTIRSQNKSRLTQKLPKILVHTDAAQAIGKIKVDVEELGVDYLTIVGHKFYGPRIGALFVHDPETVTPLYPIFYGGGQERNFRPGTENTGMIAGLGEASQLVVDNLDQYHGNMKMVRDYLESRLKETFEDSIQFNGKFDTSERIPNTCNVSFLERGLEGRKILAAVKKLQASVGAACHSDAVSRPSPILTAIGIPHDVAMNALRLSVGRYTSKKDIDVILEDLEVVVKTLKKDHITV</sequence>
<dbReference type="InterPro" id="IPR015421">
    <property type="entry name" value="PyrdxlP-dep_Trfase_major"/>
</dbReference>
<dbReference type="EMBL" id="CALNXK010000160">
    <property type="protein sequence ID" value="CAH3171025.1"/>
    <property type="molecule type" value="Genomic_DNA"/>
</dbReference>
<evidence type="ECO:0000256" key="4">
    <source>
        <dbReference type="ARBA" id="ARBA00011738"/>
    </source>
</evidence>
<evidence type="ECO:0000256" key="11">
    <source>
        <dbReference type="ARBA" id="ARBA00040554"/>
    </source>
</evidence>
<comment type="cofactor">
    <cofactor evidence="1">
        <name>pyridoxal 5'-phosphate</name>
        <dbReference type="ChEBI" id="CHEBI:597326"/>
    </cofactor>
</comment>
<dbReference type="Gene3D" id="3.90.1150.10">
    <property type="entry name" value="Aspartate Aminotransferase, domain 1"/>
    <property type="match status" value="1"/>
</dbReference>
<keyword evidence="6" id="KW-0808">Transferase</keyword>
<evidence type="ECO:0000256" key="2">
    <source>
        <dbReference type="ARBA" id="ARBA00004514"/>
    </source>
</evidence>
<dbReference type="InterPro" id="IPR015424">
    <property type="entry name" value="PyrdxlP-dep_Trfase"/>
</dbReference>
<dbReference type="Gene3D" id="3.40.640.10">
    <property type="entry name" value="Type I PLP-dependent aspartate aminotransferase-like (Major domain)"/>
    <property type="match status" value="1"/>
</dbReference>
<keyword evidence="7" id="KW-0663">Pyridoxal phosphate</keyword>
<dbReference type="InterPro" id="IPR000192">
    <property type="entry name" value="Aminotrans_V_dom"/>
</dbReference>
<evidence type="ECO:0000256" key="7">
    <source>
        <dbReference type="ARBA" id="ARBA00022898"/>
    </source>
</evidence>
<feature type="domain" description="Aminotransferase class V" evidence="12">
    <location>
        <begin position="7"/>
        <end position="392"/>
    </location>
</feature>
<proteinExistence type="inferred from homology"/>
<comment type="subunit">
    <text evidence="4">Homodimer.</text>
</comment>
<evidence type="ECO:0000313" key="13">
    <source>
        <dbReference type="EMBL" id="CAH3171025.1"/>
    </source>
</evidence>
<dbReference type="EC" id="4.4.1.16" evidence="10"/>
<dbReference type="SUPFAM" id="SSF53383">
    <property type="entry name" value="PLP-dependent transferases"/>
    <property type="match status" value="1"/>
</dbReference>
<keyword evidence="14" id="KW-1185">Reference proteome</keyword>
<organism evidence="13 14">
    <name type="scientific">Porites lobata</name>
    <dbReference type="NCBI Taxonomy" id="104759"/>
    <lineage>
        <taxon>Eukaryota</taxon>
        <taxon>Metazoa</taxon>
        <taxon>Cnidaria</taxon>
        <taxon>Anthozoa</taxon>
        <taxon>Hexacorallia</taxon>
        <taxon>Scleractinia</taxon>
        <taxon>Fungiina</taxon>
        <taxon>Poritidae</taxon>
        <taxon>Porites</taxon>
    </lineage>
</organism>
<evidence type="ECO:0000256" key="1">
    <source>
        <dbReference type="ARBA" id="ARBA00001933"/>
    </source>
</evidence>
<dbReference type="Proteomes" id="UP001159405">
    <property type="component" value="Unassembled WGS sequence"/>
</dbReference>
<evidence type="ECO:0000313" key="14">
    <source>
        <dbReference type="Proteomes" id="UP001159405"/>
    </source>
</evidence>
<evidence type="ECO:0000256" key="8">
    <source>
        <dbReference type="ARBA" id="ARBA00023239"/>
    </source>
</evidence>
<evidence type="ECO:0000256" key="3">
    <source>
        <dbReference type="ARBA" id="ARBA00009236"/>
    </source>
</evidence>
<evidence type="ECO:0000256" key="6">
    <source>
        <dbReference type="ARBA" id="ARBA00022679"/>
    </source>
</evidence>